<feature type="transmembrane region" description="Helical" evidence="6">
    <location>
        <begin position="86"/>
        <end position="108"/>
    </location>
</feature>
<protein>
    <recommendedName>
        <fullName evidence="9">Transmembrane protein</fullName>
    </recommendedName>
</protein>
<evidence type="ECO:0000313" key="7">
    <source>
        <dbReference type="EMBL" id="OQS01218.1"/>
    </source>
</evidence>
<dbReference type="AlphaFoldDB" id="A0A1V9ZT70"/>
<evidence type="ECO:0000313" key="8">
    <source>
        <dbReference type="Proteomes" id="UP000243579"/>
    </source>
</evidence>
<feature type="region of interest" description="Disordered" evidence="5">
    <location>
        <begin position="215"/>
        <end position="237"/>
    </location>
</feature>
<feature type="region of interest" description="Disordered" evidence="5">
    <location>
        <begin position="24"/>
        <end position="51"/>
    </location>
</feature>
<feature type="compositionally biased region" description="Low complexity" evidence="5">
    <location>
        <begin position="37"/>
        <end position="47"/>
    </location>
</feature>
<evidence type="ECO:0000256" key="4">
    <source>
        <dbReference type="ARBA" id="ARBA00023136"/>
    </source>
</evidence>
<dbReference type="Pfam" id="PF08507">
    <property type="entry name" value="COPI_assoc"/>
    <property type="match status" value="1"/>
</dbReference>
<keyword evidence="8" id="KW-1185">Reference proteome</keyword>
<reference evidence="7 8" key="1">
    <citation type="journal article" date="2014" name="Genome Biol. Evol.">
        <title>The secreted proteins of Achlya hypogyna and Thraustotheca clavata identify the ancestral oomycete secretome and reveal gene acquisitions by horizontal gene transfer.</title>
        <authorList>
            <person name="Misner I."/>
            <person name="Blouin N."/>
            <person name="Leonard G."/>
            <person name="Richards T.A."/>
            <person name="Lane C.E."/>
        </authorList>
    </citation>
    <scope>NUCLEOTIDE SEQUENCE [LARGE SCALE GENOMIC DNA]</scope>
    <source>
        <strain evidence="7 8">ATCC 48635</strain>
    </source>
</reference>
<organism evidence="7 8">
    <name type="scientific">Achlya hypogyna</name>
    <name type="common">Oomycete</name>
    <name type="synonym">Protoachlya hypogyna</name>
    <dbReference type="NCBI Taxonomy" id="1202772"/>
    <lineage>
        <taxon>Eukaryota</taxon>
        <taxon>Sar</taxon>
        <taxon>Stramenopiles</taxon>
        <taxon>Oomycota</taxon>
        <taxon>Saprolegniomycetes</taxon>
        <taxon>Saprolegniales</taxon>
        <taxon>Achlyaceae</taxon>
        <taxon>Achlya</taxon>
    </lineage>
</organism>
<dbReference type="PANTHER" id="PTHR38894:SF1">
    <property type="entry name" value="TRANSMEMBRANE PROTEIN"/>
    <property type="match status" value="1"/>
</dbReference>
<name>A0A1V9ZT70_ACHHY</name>
<keyword evidence="2 6" id="KW-0812">Transmembrane</keyword>
<comment type="caution">
    <text evidence="7">The sequence shown here is derived from an EMBL/GenBank/DDBJ whole genome shotgun (WGS) entry which is preliminary data.</text>
</comment>
<dbReference type="OrthoDB" id="69712at2759"/>
<evidence type="ECO:0000256" key="1">
    <source>
        <dbReference type="ARBA" id="ARBA00004141"/>
    </source>
</evidence>
<feature type="transmembrane region" description="Helical" evidence="6">
    <location>
        <begin position="173"/>
        <end position="196"/>
    </location>
</feature>
<accession>A0A1V9ZT70</accession>
<dbReference type="PANTHER" id="PTHR38894">
    <property type="entry name" value="TRANSMEMBRANE PROTEIN"/>
    <property type="match status" value="1"/>
</dbReference>
<proteinExistence type="predicted"/>
<gene>
    <name evidence="7" type="ORF">ACHHYP_01715</name>
</gene>
<feature type="transmembrane region" description="Helical" evidence="6">
    <location>
        <begin position="114"/>
        <end position="135"/>
    </location>
</feature>
<evidence type="ECO:0008006" key="9">
    <source>
        <dbReference type="Google" id="ProtNLM"/>
    </source>
</evidence>
<evidence type="ECO:0000256" key="5">
    <source>
        <dbReference type="SAM" id="MobiDB-lite"/>
    </source>
</evidence>
<dbReference type="Proteomes" id="UP000243579">
    <property type="component" value="Unassembled WGS sequence"/>
</dbReference>
<feature type="transmembrane region" description="Helical" evidence="6">
    <location>
        <begin position="147"/>
        <end position="167"/>
    </location>
</feature>
<sequence>MSNPFEDPSVKAASFAPAVPTTPLPVTVDSSPAAPRTSLPPTSLPPTNVAVTSSQQAPAPVVAHENLMEEMGSSIKKTKSTTILRVMQLGNVVLAAGTITAGILSWVAGHVTNFQTFIASTYIILFGLLLLGFELRTDRLDEIMRQNFGFMYGYKTRTIFLLFIAIWPLSMGAYWVTILDAVLLFLNAFFNFFVVYHHPAFSGDAPPEYEPTSLPKLPFRPGSPTAIVKPSGSENVV</sequence>
<evidence type="ECO:0000256" key="2">
    <source>
        <dbReference type="ARBA" id="ARBA00022692"/>
    </source>
</evidence>
<dbReference type="GO" id="GO:0016020">
    <property type="term" value="C:membrane"/>
    <property type="evidence" value="ECO:0007669"/>
    <property type="project" value="UniProtKB-SubCell"/>
</dbReference>
<dbReference type="EMBL" id="JNBR01000013">
    <property type="protein sequence ID" value="OQS01218.1"/>
    <property type="molecule type" value="Genomic_DNA"/>
</dbReference>
<keyword evidence="3 6" id="KW-1133">Transmembrane helix</keyword>
<evidence type="ECO:0000256" key="3">
    <source>
        <dbReference type="ARBA" id="ARBA00022989"/>
    </source>
</evidence>
<dbReference type="InterPro" id="IPR013714">
    <property type="entry name" value="Golgi_TVP15"/>
</dbReference>
<comment type="subcellular location">
    <subcellularLocation>
        <location evidence="1">Membrane</location>
        <topology evidence="1">Multi-pass membrane protein</topology>
    </subcellularLocation>
</comment>
<evidence type="ECO:0000256" key="6">
    <source>
        <dbReference type="SAM" id="Phobius"/>
    </source>
</evidence>
<keyword evidence="4 6" id="KW-0472">Membrane</keyword>